<proteinExistence type="predicted"/>
<sequence length="198" mass="22167">MYGHHRTPRRLPAVKTSKSKVIAIILAGDVLNYQNTNNIHAFYKVALHGVSFEGKERGCGATSVLPLDLEAYNMVLRRPIITSPALPHRTDHQVGHTLTIRLLAVFGAINGNPYNRFETLRLRITQESEGRGIAWKLAVRVVCINEFFKLLFGDFIFLGKSLNRRTILARSNGPFRLAGHKKVSDAEWVSPILLPVMG</sequence>
<dbReference type="Proteomes" id="UP000479000">
    <property type="component" value="Unassembled WGS sequence"/>
</dbReference>
<organism evidence="1 2">
    <name type="scientific">Nesidiocoris tenuis</name>
    <dbReference type="NCBI Taxonomy" id="355587"/>
    <lineage>
        <taxon>Eukaryota</taxon>
        <taxon>Metazoa</taxon>
        <taxon>Ecdysozoa</taxon>
        <taxon>Arthropoda</taxon>
        <taxon>Hexapoda</taxon>
        <taxon>Insecta</taxon>
        <taxon>Pterygota</taxon>
        <taxon>Neoptera</taxon>
        <taxon>Paraneoptera</taxon>
        <taxon>Hemiptera</taxon>
        <taxon>Heteroptera</taxon>
        <taxon>Panheteroptera</taxon>
        <taxon>Cimicomorpha</taxon>
        <taxon>Miridae</taxon>
        <taxon>Dicyphina</taxon>
        <taxon>Nesidiocoris</taxon>
    </lineage>
</organism>
<accession>A0A6H5G9K2</accession>
<dbReference type="EMBL" id="CADCXU010007051">
    <property type="protein sequence ID" value="CAA9998425.1"/>
    <property type="molecule type" value="Genomic_DNA"/>
</dbReference>
<gene>
    <name evidence="1" type="ORF">NTEN_LOCUS4708</name>
</gene>
<dbReference type="AlphaFoldDB" id="A0A6H5G9K2"/>
<evidence type="ECO:0000313" key="1">
    <source>
        <dbReference type="EMBL" id="CAA9998425.1"/>
    </source>
</evidence>
<name>A0A6H5G9K2_9HEMI</name>
<protein>
    <submittedName>
        <fullName evidence="1">Uncharacterized protein</fullName>
    </submittedName>
</protein>
<feature type="non-terminal residue" evidence="1">
    <location>
        <position position="198"/>
    </location>
</feature>
<keyword evidence="2" id="KW-1185">Reference proteome</keyword>
<reference evidence="1 2" key="1">
    <citation type="submission" date="2020-02" db="EMBL/GenBank/DDBJ databases">
        <authorList>
            <person name="Ferguson B K."/>
        </authorList>
    </citation>
    <scope>NUCLEOTIDE SEQUENCE [LARGE SCALE GENOMIC DNA]</scope>
</reference>
<evidence type="ECO:0000313" key="2">
    <source>
        <dbReference type="Proteomes" id="UP000479000"/>
    </source>
</evidence>